<dbReference type="PROSITE" id="PS50111">
    <property type="entry name" value="CHEMOTAXIS_TRANSDUC_2"/>
    <property type="match status" value="1"/>
</dbReference>
<evidence type="ECO:0000313" key="5">
    <source>
        <dbReference type="EMBL" id="RGS41864.1"/>
    </source>
</evidence>
<dbReference type="GO" id="GO:0035438">
    <property type="term" value="F:cyclic-di-GMP binding"/>
    <property type="evidence" value="ECO:0007669"/>
    <property type="project" value="InterPro"/>
</dbReference>
<feature type="transmembrane region" description="Helical" evidence="3">
    <location>
        <begin position="84"/>
        <end position="110"/>
    </location>
</feature>
<dbReference type="GO" id="GO:0007165">
    <property type="term" value="P:signal transduction"/>
    <property type="evidence" value="ECO:0007669"/>
    <property type="project" value="UniProtKB-KW"/>
</dbReference>
<gene>
    <name evidence="5" type="ORF">DWX93_00555</name>
</gene>
<dbReference type="SUPFAM" id="SSF58104">
    <property type="entry name" value="Methyl-accepting chemotaxis protein (MCP) signaling domain"/>
    <property type="match status" value="1"/>
</dbReference>
<keyword evidence="3" id="KW-0472">Membrane</keyword>
<keyword evidence="3" id="KW-0812">Transmembrane</keyword>
<dbReference type="SMART" id="SM00283">
    <property type="entry name" value="MA"/>
    <property type="match status" value="1"/>
</dbReference>
<dbReference type="Proteomes" id="UP000266172">
    <property type="component" value="Unassembled WGS sequence"/>
</dbReference>
<evidence type="ECO:0000256" key="2">
    <source>
        <dbReference type="PROSITE-ProRule" id="PRU00284"/>
    </source>
</evidence>
<feature type="transmembrane region" description="Helical" evidence="3">
    <location>
        <begin position="116"/>
        <end position="137"/>
    </location>
</feature>
<dbReference type="InterPro" id="IPR004089">
    <property type="entry name" value="MCPsignal_dom"/>
</dbReference>
<dbReference type="AlphaFoldDB" id="A0A395VBW9"/>
<keyword evidence="3" id="KW-1133">Transmembrane helix</keyword>
<dbReference type="Gene3D" id="2.40.10.220">
    <property type="entry name" value="predicted glycosyltransferase like domains"/>
    <property type="match status" value="1"/>
</dbReference>
<keyword evidence="1 2" id="KW-0807">Transducer</keyword>
<dbReference type="Pfam" id="PF00015">
    <property type="entry name" value="MCPsignal"/>
    <property type="match status" value="1"/>
</dbReference>
<dbReference type="EMBL" id="QRVL01000001">
    <property type="protein sequence ID" value="RGS41864.1"/>
    <property type="molecule type" value="Genomic_DNA"/>
</dbReference>
<name>A0A395VBW9_9FIRM</name>
<protein>
    <submittedName>
        <fullName evidence="5">Methyl-accepting chemotaxis protein</fullName>
    </submittedName>
</protein>
<evidence type="ECO:0000313" key="6">
    <source>
        <dbReference type="Proteomes" id="UP000266172"/>
    </source>
</evidence>
<dbReference type="PANTHER" id="PTHR32089">
    <property type="entry name" value="METHYL-ACCEPTING CHEMOTAXIS PROTEIN MCPB"/>
    <property type="match status" value="1"/>
</dbReference>
<feature type="domain" description="Methyl-accepting transducer" evidence="4">
    <location>
        <begin position="212"/>
        <end position="448"/>
    </location>
</feature>
<dbReference type="RefSeq" id="WP_118096122.1">
    <property type="nucleotide sequence ID" value="NZ_QRVL01000001.1"/>
</dbReference>
<evidence type="ECO:0000256" key="3">
    <source>
        <dbReference type="SAM" id="Phobius"/>
    </source>
</evidence>
<dbReference type="Pfam" id="PF07238">
    <property type="entry name" value="PilZ"/>
    <property type="match status" value="1"/>
</dbReference>
<feature type="transmembrane region" description="Helical" evidence="3">
    <location>
        <begin position="149"/>
        <end position="166"/>
    </location>
</feature>
<dbReference type="Gene3D" id="1.10.287.950">
    <property type="entry name" value="Methyl-accepting chemotaxis protein"/>
    <property type="match status" value="1"/>
</dbReference>
<evidence type="ECO:0000259" key="4">
    <source>
        <dbReference type="PROSITE" id="PS50111"/>
    </source>
</evidence>
<dbReference type="SUPFAM" id="SSF141371">
    <property type="entry name" value="PilZ domain-like"/>
    <property type="match status" value="1"/>
</dbReference>
<comment type="caution">
    <text evidence="5">The sequence shown here is derived from an EMBL/GenBank/DDBJ whole genome shotgun (WGS) entry which is preliminary data.</text>
</comment>
<sequence>MEYNEQAFKEKANLKAMKVWLALIAIMTLSYGSDLSKGIYTATQYVVFLVMAWVPFAIGLLTLKLKGRATPYYKDVLALGYGFFYAYVVCITDSATAYAYILPLTSMLILFKDRSYMIRCAVTNEIVIVLSALLHVFLGLNPNVKMTDYYLQFSTLLLCYICYVLSVDHLNESDGALVASIRDNLSRVVMTVGQVKGASNSIVDGVTVVRELADENRQGADSVVSSMEELTRNNDVLHNKTMSSMDRSTDISTQVQNVAGLIDEMVTLIQESVEHADVSAEELADVMNTTDTMAALSGEVEQVLENFKQKFEMVKEETGTIEGITFQTNLLALNASIEAARAGEAGKGFAVVAGQIQDLSMGTKTSSGRIRDALDHLEETSEKMTESITKTLEMIRMTREKLTQVQESVTSITDDSKKLGQNIGVIDGAMKEVEASNSDMVENMKQICDTMEVMTECINQSDEASRTMLSKYEESSVNVDKIESVVGKLMEELGSGGFMGIGDVQPGMHVVLVAKNGAQAAGTEFHGEVFESQSDGVLVKIKPEAGKTIEIKKKDITYELQICVNNALYTWEDVSVSAASNAGADSYRIAVATNPKVINRRKYPRMPVANACTVTLKKSGKAYNGRMINISAGGFAFSAHQEDFANAIGQDILLEIPDFPLEEARTLDGHIIRSTDNDGEFIVGCRMPEDSEEIQAYVNKNYRE</sequence>
<evidence type="ECO:0000256" key="1">
    <source>
        <dbReference type="ARBA" id="ARBA00023224"/>
    </source>
</evidence>
<dbReference type="InterPro" id="IPR009875">
    <property type="entry name" value="PilZ_domain"/>
</dbReference>
<organism evidence="5 6">
    <name type="scientific">Roseburia hominis</name>
    <dbReference type="NCBI Taxonomy" id="301301"/>
    <lineage>
        <taxon>Bacteria</taxon>
        <taxon>Bacillati</taxon>
        <taxon>Bacillota</taxon>
        <taxon>Clostridia</taxon>
        <taxon>Lachnospirales</taxon>
        <taxon>Lachnospiraceae</taxon>
        <taxon>Roseburia</taxon>
    </lineage>
</organism>
<accession>A0A395VBW9</accession>
<reference evidence="5 6" key="1">
    <citation type="submission" date="2018-08" db="EMBL/GenBank/DDBJ databases">
        <title>A genome reference for cultivated species of the human gut microbiota.</title>
        <authorList>
            <person name="Zou Y."/>
            <person name="Xue W."/>
            <person name="Luo G."/>
        </authorList>
    </citation>
    <scope>NUCLEOTIDE SEQUENCE [LARGE SCALE GENOMIC DNA]</scope>
    <source>
        <strain evidence="5 6">AF22-12AC</strain>
    </source>
</reference>
<feature type="transmembrane region" description="Helical" evidence="3">
    <location>
        <begin position="42"/>
        <end position="63"/>
    </location>
</feature>
<dbReference type="GO" id="GO:0016020">
    <property type="term" value="C:membrane"/>
    <property type="evidence" value="ECO:0007669"/>
    <property type="project" value="InterPro"/>
</dbReference>
<dbReference type="PANTHER" id="PTHR32089:SF112">
    <property type="entry name" value="LYSOZYME-LIKE PROTEIN-RELATED"/>
    <property type="match status" value="1"/>
</dbReference>
<proteinExistence type="predicted"/>